<comment type="caution">
    <text evidence="2">The sequence shown here is derived from an EMBL/GenBank/DDBJ whole genome shotgun (WGS) entry which is preliminary data.</text>
</comment>
<proteinExistence type="predicted"/>
<evidence type="ECO:0000256" key="1">
    <source>
        <dbReference type="SAM" id="MobiDB-lite"/>
    </source>
</evidence>
<protein>
    <submittedName>
        <fullName evidence="2">Uncharacterized protein</fullName>
    </submittedName>
</protein>
<name>A0A9P5YZB7_9AGAR</name>
<organism evidence="2 3">
    <name type="scientific">Pholiota conissans</name>
    <dbReference type="NCBI Taxonomy" id="109636"/>
    <lineage>
        <taxon>Eukaryota</taxon>
        <taxon>Fungi</taxon>
        <taxon>Dikarya</taxon>
        <taxon>Basidiomycota</taxon>
        <taxon>Agaricomycotina</taxon>
        <taxon>Agaricomycetes</taxon>
        <taxon>Agaricomycetidae</taxon>
        <taxon>Agaricales</taxon>
        <taxon>Agaricineae</taxon>
        <taxon>Strophariaceae</taxon>
        <taxon>Pholiota</taxon>
    </lineage>
</organism>
<accession>A0A9P5YZB7</accession>
<evidence type="ECO:0000313" key="2">
    <source>
        <dbReference type="EMBL" id="KAF9477853.1"/>
    </source>
</evidence>
<sequence>MRWLCTKFTVAMIHRHRHIHRTHPGSLDDNDKRTHRYILQSHPPTVIFPIFTPPNPNSRVRVLLLQTRWPLYRHRHRLRAIRSSPTRRPLLVVAPPPFAARERRNPTRLALTPRNGRSRECRTPVVAHPQCTVPRHRRARRQPECCPRRSDGAAWAKNTSSSATATAPSEAGPCAEEAADDDPGGVVGACFGYGSDGAGHGSG</sequence>
<keyword evidence="3" id="KW-1185">Reference proteome</keyword>
<evidence type="ECO:0000313" key="3">
    <source>
        <dbReference type="Proteomes" id="UP000807469"/>
    </source>
</evidence>
<feature type="region of interest" description="Disordered" evidence="1">
    <location>
        <begin position="101"/>
        <end position="180"/>
    </location>
</feature>
<gene>
    <name evidence="2" type="ORF">BDN70DRAFT_89451</name>
</gene>
<dbReference type="EMBL" id="MU155249">
    <property type="protein sequence ID" value="KAF9477853.1"/>
    <property type="molecule type" value="Genomic_DNA"/>
</dbReference>
<dbReference type="AlphaFoldDB" id="A0A9P5YZB7"/>
<dbReference type="Proteomes" id="UP000807469">
    <property type="component" value="Unassembled WGS sequence"/>
</dbReference>
<feature type="compositionally biased region" description="Low complexity" evidence="1">
    <location>
        <begin position="153"/>
        <end position="171"/>
    </location>
</feature>
<feature type="compositionally biased region" description="Basic and acidic residues" evidence="1">
    <location>
        <begin position="141"/>
        <end position="151"/>
    </location>
</feature>
<reference evidence="2" key="1">
    <citation type="submission" date="2020-11" db="EMBL/GenBank/DDBJ databases">
        <authorList>
            <consortium name="DOE Joint Genome Institute"/>
            <person name="Ahrendt S."/>
            <person name="Riley R."/>
            <person name="Andreopoulos W."/>
            <person name="Labutti K."/>
            <person name="Pangilinan J."/>
            <person name="Ruiz-Duenas F.J."/>
            <person name="Barrasa J.M."/>
            <person name="Sanchez-Garcia M."/>
            <person name="Camarero S."/>
            <person name="Miyauchi S."/>
            <person name="Serrano A."/>
            <person name="Linde D."/>
            <person name="Babiker R."/>
            <person name="Drula E."/>
            <person name="Ayuso-Fernandez I."/>
            <person name="Pacheco R."/>
            <person name="Padilla G."/>
            <person name="Ferreira P."/>
            <person name="Barriuso J."/>
            <person name="Kellner H."/>
            <person name="Castanera R."/>
            <person name="Alfaro M."/>
            <person name="Ramirez L."/>
            <person name="Pisabarro A.G."/>
            <person name="Kuo A."/>
            <person name="Tritt A."/>
            <person name="Lipzen A."/>
            <person name="He G."/>
            <person name="Yan M."/>
            <person name="Ng V."/>
            <person name="Cullen D."/>
            <person name="Martin F."/>
            <person name="Rosso M.-N."/>
            <person name="Henrissat B."/>
            <person name="Hibbett D."/>
            <person name="Martinez A.T."/>
            <person name="Grigoriev I.V."/>
        </authorList>
    </citation>
    <scope>NUCLEOTIDE SEQUENCE</scope>
    <source>
        <strain evidence="2">CIRM-BRFM 674</strain>
    </source>
</reference>